<accession>A0A3G5A7V8</accession>
<organism evidence="1">
    <name type="scientific">Hyperionvirus sp</name>
    <dbReference type="NCBI Taxonomy" id="2487770"/>
    <lineage>
        <taxon>Viruses</taxon>
        <taxon>Varidnaviria</taxon>
        <taxon>Bamfordvirae</taxon>
        <taxon>Nucleocytoviricota</taxon>
        <taxon>Megaviricetes</taxon>
        <taxon>Imitervirales</taxon>
        <taxon>Mimiviridae</taxon>
        <taxon>Klosneuvirinae</taxon>
    </lineage>
</organism>
<dbReference type="EMBL" id="MK072387">
    <property type="protein sequence ID" value="AYV83315.1"/>
    <property type="molecule type" value="Genomic_DNA"/>
</dbReference>
<proteinExistence type="predicted"/>
<reference evidence="1" key="1">
    <citation type="submission" date="2018-10" db="EMBL/GenBank/DDBJ databases">
        <title>Hidden diversity of soil giant viruses.</title>
        <authorList>
            <person name="Schulz F."/>
            <person name="Alteio L."/>
            <person name="Goudeau D."/>
            <person name="Ryan E.M."/>
            <person name="Malmstrom R.R."/>
            <person name="Blanchard J."/>
            <person name="Woyke T."/>
        </authorList>
    </citation>
    <scope>NUCLEOTIDE SEQUENCE</scope>
    <source>
        <strain evidence="1">HYV1</strain>
    </source>
</reference>
<evidence type="ECO:0000313" key="1">
    <source>
        <dbReference type="EMBL" id="AYV83315.1"/>
    </source>
</evidence>
<gene>
    <name evidence="1" type="ORF">Hyperionvirus5_121</name>
</gene>
<dbReference type="GO" id="GO:0003676">
    <property type="term" value="F:nucleic acid binding"/>
    <property type="evidence" value="ECO:0007669"/>
    <property type="project" value="InterPro"/>
</dbReference>
<protein>
    <submittedName>
        <fullName evidence="1">Uncharacterized protein</fullName>
    </submittedName>
</protein>
<name>A0A3G5A7V8_9VIRU</name>
<dbReference type="InterPro" id="IPR036397">
    <property type="entry name" value="RNaseH_sf"/>
</dbReference>
<sequence length="196" mass="22412">MSLGSWTLTFDVESLGLYGDAFAVGAVIHNHLGEEMGTLFEHCPHTATKEASLDLSDPRNRSEWIVKNVVPVLKTPASCKNPREIRDKFWKFYREWIMIAKNLKMKLDVVVDAGYPVETNFLRECVGDSFEERQYEGPYPLQEVQTAIKLAGYTKENERLAGEEPAHHPLADSRQSARIWRECNNMLVRDDLDGKK</sequence>
<dbReference type="Gene3D" id="3.30.420.10">
    <property type="entry name" value="Ribonuclease H-like superfamily/Ribonuclease H"/>
    <property type="match status" value="1"/>
</dbReference>